<dbReference type="RefSeq" id="WP_344155009.1">
    <property type="nucleotide sequence ID" value="NZ_BAAABV010000011.1"/>
</dbReference>
<accession>A0ABP3EX15</accession>
<comment type="caution">
    <text evidence="1">The sequence shown here is derived from an EMBL/GenBank/DDBJ whole genome shotgun (WGS) entry which is preliminary data.</text>
</comment>
<proteinExistence type="predicted"/>
<keyword evidence="2" id="KW-1185">Reference proteome</keyword>
<gene>
    <name evidence="1" type="ORF">GCM10010302_17030</name>
</gene>
<organism evidence="1 2">
    <name type="scientific">Streptomyces polychromogenes</name>
    <dbReference type="NCBI Taxonomy" id="67342"/>
    <lineage>
        <taxon>Bacteria</taxon>
        <taxon>Bacillati</taxon>
        <taxon>Actinomycetota</taxon>
        <taxon>Actinomycetes</taxon>
        <taxon>Kitasatosporales</taxon>
        <taxon>Streptomycetaceae</taxon>
        <taxon>Streptomyces</taxon>
    </lineage>
</organism>
<protein>
    <submittedName>
        <fullName evidence="1">Uncharacterized protein</fullName>
    </submittedName>
</protein>
<dbReference type="EMBL" id="BAAABV010000011">
    <property type="protein sequence ID" value="GAA0279876.1"/>
    <property type="molecule type" value="Genomic_DNA"/>
</dbReference>
<dbReference type="Proteomes" id="UP001501867">
    <property type="component" value="Unassembled WGS sequence"/>
</dbReference>
<reference evidence="2" key="1">
    <citation type="journal article" date="2019" name="Int. J. Syst. Evol. Microbiol.">
        <title>The Global Catalogue of Microorganisms (GCM) 10K type strain sequencing project: providing services to taxonomists for standard genome sequencing and annotation.</title>
        <authorList>
            <consortium name="The Broad Institute Genomics Platform"/>
            <consortium name="The Broad Institute Genome Sequencing Center for Infectious Disease"/>
            <person name="Wu L."/>
            <person name="Ma J."/>
        </authorList>
    </citation>
    <scope>NUCLEOTIDE SEQUENCE [LARGE SCALE GENOMIC DNA]</scope>
    <source>
        <strain evidence="2">JCM 4505</strain>
    </source>
</reference>
<sequence length="235" mass="24671">MNLPWAEVSTLEINKFRRTRLEQLLPHSAVAGEVTLLSRRRGGALPAARWERWPFGNSGRSAGYTCSIGGPDGGAAVKASVILALPTAMESTVVACADVLIESPEAWAAALGPGWDTQLGLGEVQAVLLGAWETAAELLPDVGGDPAGLSWAAPPTTELRMTCEQPAGNGVLPGLDTLVGLSQLGVNDGGQRSRMAVTITAGPAMGRSERRRLLREALVHMAREFGDVDAEVDLL</sequence>
<evidence type="ECO:0000313" key="1">
    <source>
        <dbReference type="EMBL" id="GAA0279876.1"/>
    </source>
</evidence>
<name>A0ABP3EX15_9ACTN</name>
<evidence type="ECO:0000313" key="2">
    <source>
        <dbReference type="Proteomes" id="UP001501867"/>
    </source>
</evidence>